<comment type="similarity">
    <text evidence="3">Belongs to the serpin family.</text>
</comment>
<feature type="region of interest" description="Disordered" evidence="4">
    <location>
        <begin position="859"/>
        <end position="999"/>
    </location>
</feature>
<feature type="chain" id="PRO_5040376378" description="Serpin domain-containing protein" evidence="5">
    <location>
        <begin position="19"/>
        <end position="2270"/>
    </location>
</feature>
<feature type="compositionally biased region" description="Polar residues" evidence="4">
    <location>
        <begin position="471"/>
        <end position="488"/>
    </location>
</feature>
<feature type="region of interest" description="Disordered" evidence="4">
    <location>
        <begin position="1026"/>
        <end position="1129"/>
    </location>
</feature>
<feature type="region of interest" description="Disordered" evidence="4">
    <location>
        <begin position="1644"/>
        <end position="1663"/>
    </location>
</feature>
<feature type="compositionally biased region" description="Low complexity" evidence="4">
    <location>
        <begin position="1406"/>
        <end position="1417"/>
    </location>
</feature>
<feature type="compositionally biased region" description="Polar residues" evidence="4">
    <location>
        <begin position="987"/>
        <end position="999"/>
    </location>
</feature>
<feature type="compositionally biased region" description="Polar residues" evidence="4">
    <location>
        <begin position="498"/>
        <end position="510"/>
    </location>
</feature>
<feature type="compositionally biased region" description="Low complexity" evidence="4">
    <location>
        <begin position="955"/>
        <end position="979"/>
    </location>
</feature>
<feature type="region of interest" description="Disordered" evidence="4">
    <location>
        <begin position="1743"/>
        <end position="1770"/>
    </location>
</feature>
<feature type="compositionally biased region" description="Low complexity" evidence="4">
    <location>
        <begin position="885"/>
        <end position="937"/>
    </location>
</feature>
<dbReference type="InterPro" id="IPR023796">
    <property type="entry name" value="Serpin_dom"/>
</dbReference>
<feature type="region of interest" description="Disordered" evidence="4">
    <location>
        <begin position="290"/>
        <end position="311"/>
    </location>
</feature>
<evidence type="ECO:0000256" key="3">
    <source>
        <dbReference type="RuleBase" id="RU000411"/>
    </source>
</evidence>
<feature type="compositionally biased region" description="Low complexity" evidence="4">
    <location>
        <begin position="1051"/>
        <end position="1111"/>
    </location>
</feature>
<feature type="compositionally biased region" description="Polar residues" evidence="4">
    <location>
        <begin position="1476"/>
        <end position="1496"/>
    </location>
</feature>
<dbReference type="GO" id="GO:0005615">
    <property type="term" value="C:extracellular space"/>
    <property type="evidence" value="ECO:0007669"/>
    <property type="project" value="InterPro"/>
</dbReference>
<feature type="compositionally biased region" description="Polar residues" evidence="4">
    <location>
        <begin position="1318"/>
        <end position="1327"/>
    </location>
</feature>
<feature type="region of interest" description="Disordered" evidence="4">
    <location>
        <begin position="1285"/>
        <end position="1382"/>
    </location>
</feature>
<feature type="domain" description="Serpin" evidence="6">
    <location>
        <begin position="1849"/>
        <end position="2266"/>
    </location>
</feature>
<evidence type="ECO:0000313" key="7">
    <source>
        <dbReference type="EMBL" id="CAH0382147.1"/>
    </source>
</evidence>
<feature type="compositionally biased region" description="Polar residues" evidence="4">
    <location>
        <begin position="328"/>
        <end position="341"/>
    </location>
</feature>
<feature type="region of interest" description="Disordered" evidence="4">
    <location>
        <begin position="1473"/>
        <end position="1497"/>
    </location>
</feature>
<dbReference type="PROSITE" id="PS00284">
    <property type="entry name" value="SERPIN"/>
    <property type="match status" value="1"/>
</dbReference>
<dbReference type="InterPro" id="IPR036186">
    <property type="entry name" value="Serpin_sf"/>
</dbReference>
<accession>A0A9P0EZN4</accession>
<evidence type="ECO:0000256" key="5">
    <source>
        <dbReference type="SAM" id="SignalP"/>
    </source>
</evidence>
<keyword evidence="1" id="KW-0646">Protease inhibitor</keyword>
<feature type="region of interest" description="Disordered" evidence="4">
    <location>
        <begin position="792"/>
        <end position="837"/>
    </location>
</feature>
<dbReference type="Gene3D" id="3.30.497.10">
    <property type="entry name" value="Antithrombin, subunit I, domain 2"/>
    <property type="match status" value="1"/>
</dbReference>
<feature type="compositionally biased region" description="Low complexity" evidence="4">
    <location>
        <begin position="859"/>
        <end position="878"/>
    </location>
</feature>
<dbReference type="InterPro" id="IPR000215">
    <property type="entry name" value="Serpin_fam"/>
</dbReference>
<dbReference type="Proteomes" id="UP001152759">
    <property type="component" value="Chromosome 1"/>
</dbReference>
<feature type="region of interest" description="Disordered" evidence="4">
    <location>
        <begin position="328"/>
        <end position="363"/>
    </location>
</feature>
<feature type="region of interest" description="Disordered" evidence="4">
    <location>
        <begin position="1396"/>
        <end position="1422"/>
    </location>
</feature>
<dbReference type="PANTHER" id="PTHR11461:SF372">
    <property type="entry name" value="ACCESSORY GLAND PROTEIN ACP76A-RELATED"/>
    <property type="match status" value="1"/>
</dbReference>
<evidence type="ECO:0000256" key="4">
    <source>
        <dbReference type="SAM" id="MobiDB-lite"/>
    </source>
</evidence>
<evidence type="ECO:0000256" key="2">
    <source>
        <dbReference type="ARBA" id="ARBA00022900"/>
    </source>
</evidence>
<feature type="region of interest" description="Disordered" evidence="4">
    <location>
        <begin position="1215"/>
        <end position="1239"/>
    </location>
</feature>
<feature type="compositionally biased region" description="Polar residues" evidence="4">
    <location>
        <begin position="1296"/>
        <end position="1305"/>
    </location>
</feature>
<evidence type="ECO:0000313" key="8">
    <source>
        <dbReference type="Proteomes" id="UP001152759"/>
    </source>
</evidence>
<dbReference type="GO" id="GO:0004867">
    <property type="term" value="F:serine-type endopeptidase inhibitor activity"/>
    <property type="evidence" value="ECO:0007669"/>
    <property type="project" value="UniProtKB-KW"/>
</dbReference>
<dbReference type="SUPFAM" id="SSF56574">
    <property type="entry name" value="Serpins"/>
    <property type="match status" value="1"/>
</dbReference>
<feature type="region of interest" description="Disordered" evidence="4">
    <location>
        <begin position="471"/>
        <end position="510"/>
    </location>
</feature>
<dbReference type="Gene3D" id="2.30.39.10">
    <property type="entry name" value="Alpha-1-antitrypsin, domain 1"/>
    <property type="match status" value="1"/>
</dbReference>
<evidence type="ECO:0000256" key="1">
    <source>
        <dbReference type="ARBA" id="ARBA00022690"/>
    </source>
</evidence>
<keyword evidence="2" id="KW-0722">Serine protease inhibitor</keyword>
<organism evidence="7 8">
    <name type="scientific">Bemisia tabaci</name>
    <name type="common">Sweetpotato whitefly</name>
    <name type="synonym">Aleurodes tabaci</name>
    <dbReference type="NCBI Taxonomy" id="7038"/>
    <lineage>
        <taxon>Eukaryota</taxon>
        <taxon>Metazoa</taxon>
        <taxon>Ecdysozoa</taxon>
        <taxon>Arthropoda</taxon>
        <taxon>Hexapoda</taxon>
        <taxon>Insecta</taxon>
        <taxon>Pterygota</taxon>
        <taxon>Neoptera</taxon>
        <taxon>Paraneoptera</taxon>
        <taxon>Hemiptera</taxon>
        <taxon>Sternorrhyncha</taxon>
        <taxon>Aleyrodoidea</taxon>
        <taxon>Aleyrodidae</taxon>
        <taxon>Aleyrodinae</taxon>
        <taxon>Bemisia</taxon>
    </lineage>
</organism>
<dbReference type="CDD" id="cd00172">
    <property type="entry name" value="serpin"/>
    <property type="match status" value="1"/>
</dbReference>
<dbReference type="Pfam" id="PF00079">
    <property type="entry name" value="Serpin"/>
    <property type="match status" value="1"/>
</dbReference>
<dbReference type="EMBL" id="OU963862">
    <property type="protein sequence ID" value="CAH0382147.1"/>
    <property type="molecule type" value="Genomic_DNA"/>
</dbReference>
<proteinExistence type="inferred from homology"/>
<feature type="compositionally biased region" description="Polar residues" evidence="4">
    <location>
        <begin position="1396"/>
        <end position="1405"/>
    </location>
</feature>
<dbReference type="SMART" id="SM00093">
    <property type="entry name" value="SERPIN"/>
    <property type="match status" value="1"/>
</dbReference>
<name>A0A9P0EZN4_BEMTA</name>
<sequence length="2270" mass="247531">MTIWRWLPVLACIPVTLSITPKPTKSVDSDDSSQVLGSSVVTSVSVIMDHGNGTKTIFPEIPGQVQPRPNIVGSPGNMLEPDRYEFYTFDETGDLVKRLMTLEEIQGLIAGGDSEGIVGEASAPTYYHESMAALPDEQTHIAANDFDSSSNSQGVHKVVESVQNVLKSELAATQSKPYPKPMMDLHPNPEWSILLPGLLGDNSDESLPPSDINHLGDLSSMASENSYYQSTPNSVSENFDSNDDKYQKTQQTIIHYIPIENVPIKSSGKKPGKVPVSSTTTKINEIKSPMVSTEKYSQSSPTTIKYGSSSTTEKYIYPPSTTFGKYSYASSSNTEKPTSSHHSLEKLNYSSPPNSLNDKLSYSSTSTFSNDKYNYPSVSNALNEKETQSTSSNFYNEKMSYSNPPSTINDRFISSSSTSDKNKNHISHSTEKIQHLTPSTEQYFYTGPSTEKKYFSNYQTPTTEKLHYSSYTTDKQHAPTGTTENKYFSSLSSPSSLVENNGQPNLSTEGSYVTISTSEKHYLTNSIKDKIKNSTPSPDKTSQSTQNTNTHSSSTNNKYTPFGHSSEKPMHQSQNTDRNNYVMHSTEKYVHTLSNSNKFDHAPLSSIKTDLVSSTEKFSPVSFSAKPSSTTNKYYTTPKPEYPSFSSEKLQAIHNSSPSFYYMKESTASPSVTSTTYSTPFKTQSISLNDEMAASLSDVISQMTAQPSSVTNHLSTILVPTTSKTSIQYHSSSNKQPDKYATKFASHTTPMVTTAPISHSTTTAQPYFTKTTTYNKLSTFNNFTKIKPMFTTSNRINPSTTHSQFQNKVSSPYPSTIDQTRKQPSSTNKIATNDVPFSSSSNRIVQYNYSADFRNNPTTISAATSSPSVSTGATASSSRKPASSTTEAPTVIIAATTTSSTTTSTTTTTAPPKTNVMTSPVTTPSKPSVSYKKPSVPLTKIAVSTTAPTSAQQQSLKTNSASTSISSTPTTRPSESGSTLDLKSKHGSQNSTQQKVETSYTKLPTLSKVTEKPVLRPIVLNKTSNTTAVRDSASHAPIRVTPRPSTSQQKPTITTNTTPVTTKAAATTTTTLGTTTGSTTTTTTPVPPTTTYAPTTTTTTTTTTTSTTTTTQRPSLETAPPTKFSPQYTYKYPVKKPGGSLHGPYYYPTTPLQLKHAAAQLAAAHNNSLKMNLTSHPPLERVPFPTNIFKQGGSSPMYMSTAMFRNATNRTPGLSTSVNSFSSPNTTTSYQNTPSTYSIRPSLQNYTSSVLMSSQRYSNKEPATTTEIPQSSKITTAAQFISNGHQNYITKPPPSSSTLGSLKNTSSSQSFQKVSVQDHTPTSTPSYKNAGLQKISSDTTQRFRPTQMKLSSNSQFLSNKSPSTHSVSTDALKGESRPRIPSTTTSRFEEYIPVQTQQHTTSYRHSTSATPSTATTSKLMSDQSTEKISSHGQIFTGTFSSIDDAVKKLSTLSLKHDPMSDALSSTIYTSTAATTEKSTIASSPEKTSSLKSTQITMDDPVTDKVEIKPTTNSSIDDHIQDGISAVTNILLQSKGPDSHLTNSTTLNRDLVQALEEGALLMPNAVLGEMKHSGSIESQIVSNMTDEAETERTAGEVVDSTEGVIYTTILDSLTTMGSKKETDSKENWLSDSSNLESVEIIEQKSESVAKSSDDNNLESEGLTTTAEYNEPVTETTKKDFISETTTIPEAEESYAEVTTIPPNLDDGLNKFRTELLDKDDTKTTIKEPEVTTTSTTVTTSAPVVPSTKVTTEPSTTTSTTTTTASPVPAKEPVNDFVSEKTASRPVVKPTFSAVPSIPKIPGPGAYRPITPPTAVELHPAPHESMGLEASIAFLGDDVRRFSDLCNELSFRMWTSITGKGMISSRSLVLSPFAVTSMLAMVFLGARGSTSGQMNDVLRLDDMVTFNPHQVLQNITESVINSRNIGSSTAAFVRELYSDKSKGKILEFYKERAQQYYDGHVEEVNFSTIGDVLRRRTNLLIKRQTLGRIPEYLRGSSLNLKPPMAAFAANIFQTDCDLASTDGRDGEMYFVVRPSTRQRRLVPVPAAVWRSGFLAGYEPGLDATAVSIGSDSVVSTIFVLPGQQGQVAPGDGLARLEQRLIETSYRRGGWSRLLRSLLLRPGLEIQLPRFSHRSVLNVTSALQRMGLKDIFDSEKADLRGLNGYTNDLYLSDMVQVNTFSTCGEDAAGARHHVETYPSSPQRVGREDPEVYPIPDDLDHDIYSHLPLNLRPRQARLPDNPRLRFDRPFLYFVRHNPTGMILHVGRFNPRLLP</sequence>
<protein>
    <recommendedName>
        <fullName evidence="6">Serpin domain-containing protein</fullName>
    </recommendedName>
</protein>
<reference evidence="7" key="1">
    <citation type="submission" date="2021-12" db="EMBL/GenBank/DDBJ databases">
        <authorList>
            <person name="King R."/>
        </authorList>
    </citation>
    <scope>NUCLEOTIDE SEQUENCE</scope>
</reference>
<feature type="compositionally biased region" description="Polar residues" evidence="4">
    <location>
        <begin position="348"/>
        <end position="363"/>
    </location>
</feature>
<feature type="compositionally biased region" description="Polar residues" evidence="4">
    <location>
        <begin position="1334"/>
        <end position="1369"/>
    </location>
</feature>
<dbReference type="InterPro" id="IPR023795">
    <property type="entry name" value="Serpin_CS"/>
</dbReference>
<feature type="compositionally biased region" description="Low complexity" evidence="4">
    <location>
        <begin position="541"/>
        <end position="557"/>
    </location>
</feature>
<feature type="region of interest" description="Disordered" evidence="4">
    <location>
        <begin position="529"/>
        <end position="576"/>
    </location>
</feature>
<feature type="compositionally biased region" description="Polar residues" evidence="4">
    <location>
        <begin position="942"/>
        <end position="954"/>
    </location>
</feature>
<dbReference type="InterPro" id="IPR042185">
    <property type="entry name" value="Serpin_sf_2"/>
</dbReference>
<evidence type="ECO:0000259" key="6">
    <source>
        <dbReference type="SMART" id="SM00093"/>
    </source>
</evidence>
<keyword evidence="8" id="KW-1185">Reference proteome</keyword>
<dbReference type="InterPro" id="IPR042178">
    <property type="entry name" value="Serpin_sf_1"/>
</dbReference>
<dbReference type="PANTHER" id="PTHR11461">
    <property type="entry name" value="SERINE PROTEASE INHIBITOR, SERPIN"/>
    <property type="match status" value="1"/>
</dbReference>
<gene>
    <name evidence="7" type="ORF">BEMITA_LOCUS1725</name>
</gene>
<feature type="signal peptide" evidence="5">
    <location>
        <begin position="1"/>
        <end position="18"/>
    </location>
</feature>
<keyword evidence="5" id="KW-0732">Signal</keyword>
<feature type="compositionally biased region" description="Low complexity" evidence="4">
    <location>
        <begin position="1743"/>
        <end position="1767"/>
    </location>
</feature>
<feature type="compositionally biased region" description="Low complexity" evidence="4">
    <location>
        <begin position="1306"/>
        <end position="1317"/>
    </location>
</feature>